<reference evidence="2 3" key="1">
    <citation type="journal article" date="2015" name="Genome Biol. Evol.">
        <title>Comparative Genomics of a Bacterivorous Green Alga Reveals Evolutionary Causalities and Consequences of Phago-Mixotrophic Mode of Nutrition.</title>
        <authorList>
            <person name="Burns J.A."/>
            <person name="Paasch A."/>
            <person name="Narechania A."/>
            <person name="Kim E."/>
        </authorList>
    </citation>
    <scope>NUCLEOTIDE SEQUENCE [LARGE SCALE GENOMIC DNA]</scope>
    <source>
        <strain evidence="2 3">PLY_AMNH</strain>
    </source>
</reference>
<evidence type="ECO:0000313" key="3">
    <source>
        <dbReference type="Proteomes" id="UP001190700"/>
    </source>
</evidence>
<accession>A0AAE0LG43</accession>
<proteinExistence type="predicted"/>
<dbReference type="PANTHER" id="PTHR44103:SF1">
    <property type="entry name" value="PROPROTEIN CONVERTASE P"/>
    <property type="match status" value="1"/>
</dbReference>
<dbReference type="PANTHER" id="PTHR44103">
    <property type="entry name" value="PROPROTEIN CONVERTASE P"/>
    <property type="match status" value="1"/>
</dbReference>
<name>A0AAE0LG43_9CHLO</name>
<evidence type="ECO:0000313" key="2">
    <source>
        <dbReference type="EMBL" id="KAK3284146.1"/>
    </source>
</evidence>
<dbReference type="InterPro" id="IPR013517">
    <property type="entry name" value="FG-GAP"/>
</dbReference>
<protein>
    <recommendedName>
        <fullName evidence="4">VCBS repeat-containing protein</fullName>
    </recommendedName>
</protein>
<organism evidence="2 3">
    <name type="scientific">Cymbomonas tetramitiformis</name>
    <dbReference type="NCBI Taxonomy" id="36881"/>
    <lineage>
        <taxon>Eukaryota</taxon>
        <taxon>Viridiplantae</taxon>
        <taxon>Chlorophyta</taxon>
        <taxon>Pyramimonadophyceae</taxon>
        <taxon>Pyramimonadales</taxon>
        <taxon>Pyramimonadaceae</taxon>
        <taxon>Cymbomonas</taxon>
    </lineage>
</organism>
<sequence length="66" mass="6919">MHTYHYGDGDKDVLSASKGDGKIAWYANDGSGGFRSQQVISTLADGARQVVAADVDGDGSMDALRL</sequence>
<dbReference type="EMBL" id="LGRX02002481">
    <property type="protein sequence ID" value="KAK3284146.1"/>
    <property type="molecule type" value="Genomic_DNA"/>
</dbReference>
<keyword evidence="3" id="KW-1185">Reference proteome</keyword>
<dbReference type="Proteomes" id="UP001190700">
    <property type="component" value="Unassembled WGS sequence"/>
</dbReference>
<dbReference type="SUPFAM" id="SSF69318">
    <property type="entry name" value="Integrin alpha N-terminal domain"/>
    <property type="match status" value="1"/>
</dbReference>
<dbReference type="InterPro" id="IPR028994">
    <property type="entry name" value="Integrin_alpha_N"/>
</dbReference>
<comment type="caution">
    <text evidence="2">The sequence shown here is derived from an EMBL/GenBank/DDBJ whole genome shotgun (WGS) entry which is preliminary data.</text>
</comment>
<gene>
    <name evidence="2" type="ORF">CYMTET_8189</name>
</gene>
<keyword evidence="1" id="KW-0732">Signal</keyword>
<evidence type="ECO:0000256" key="1">
    <source>
        <dbReference type="ARBA" id="ARBA00022729"/>
    </source>
</evidence>
<dbReference type="Pfam" id="PF13517">
    <property type="entry name" value="FG-GAP_3"/>
    <property type="match status" value="1"/>
</dbReference>
<evidence type="ECO:0008006" key="4">
    <source>
        <dbReference type="Google" id="ProtNLM"/>
    </source>
</evidence>
<dbReference type="AlphaFoldDB" id="A0AAE0LG43"/>